<evidence type="ECO:0000313" key="1">
    <source>
        <dbReference type="EMBL" id="MBW7477231.1"/>
    </source>
</evidence>
<protein>
    <submittedName>
        <fullName evidence="1">Uncharacterized protein</fullName>
    </submittedName>
</protein>
<dbReference type="RefSeq" id="WP_219874477.1">
    <property type="nucleotide sequence ID" value="NZ_JAHZIJ010000021.1"/>
</dbReference>
<proteinExistence type="predicted"/>
<organism evidence="1 2">
    <name type="scientific">Paenibacillus oenotherae</name>
    <dbReference type="NCBI Taxonomy" id="1435645"/>
    <lineage>
        <taxon>Bacteria</taxon>
        <taxon>Bacillati</taxon>
        <taxon>Bacillota</taxon>
        <taxon>Bacilli</taxon>
        <taxon>Bacillales</taxon>
        <taxon>Paenibacillaceae</taxon>
        <taxon>Paenibacillus</taxon>
    </lineage>
</organism>
<gene>
    <name evidence="1" type="ORF">K0T92_21165</name>
</gene>
<keyword evidence="2" id="KW-1185">Reference proteome</keyword>
<reference evidence="1 2" key="1">
    <citation type="submission" date="2021-07" db="EMBL/GenBank/DDBJ databases">
        <title>Paenibacillus radiodurans sp. nov., isolated from the southeastern edge of Tengger Desert.</title>
        <authorList>
            <person name="Zhang G."/>
        </authorList>
    </citation>
    <scope>NUCLEOTIDE SEQUENCE [LARGE SCALE GENOMIC DNA]</scope>
    <source>
        <strain evidence="1 2">DT7-4</strain>
    </source>
</reference>
<dbReference type="Proteomes" id="UP000812277">
    <property type="component" value="Unassembled WGS sequence"/>
</dbReference>
<evidence type="ECO:0000313" key="2">
    <source>
        <dbReference type="Proteomes" id="UP000812277"/>
    </source>
</evidence>
<sequence>MATQHRIVSHRTVLQHRIATPRTVPQVYFPAGGVVLSLHGVGGRLQPRRNACVSAGIPVKRDRG</sequence>
<dbReference type="EMBL" id="JAHZIJ010000021">
    <property type="protein sequence ID" value="MBW7477231.1"/>
    <property type="molecule type" value="Genomic_DNA"/>
</dbReference>
<comment type="caution">
    <text evidence="1">The sequence shown here is derived from an EMBL/GenBank/DDBJ whole genome shotgun (WGS) entry which is preliminary data.</text>
</comment>
<accession>A0ABS7DC71</accession>
<name>A0ABS7DC71_9BACL</name>